<keyword evidence="4" id="KW-0238">DNA-binding</keyword>
<evidence type="ECO:0000256" key="2">
    <source>
        <dbReference type="ARBA" id="ARBA00009437"/>
    </source>
</evidence>
<keyword evidence="3" id="KW-0805">Transcription regulation</keyword>
<dbReference type="SUPFAM" id="SSF53850">
    <property type="entry name" value="Periplasmic binding protein-like II"/>
    <property type="match status" value="1"/>
</dbReference>
<dbReference type="InterPro" id="IPR036390">
    <property type="entry name" value="WH_DNA-bd_sf"/>
</dbReference>
<dbReference type="InterPro" id="IPR005119">
    <property type="entry name" value="LysR_subst-bd"/>
</dbReference>
<evidence type="ECO:0000259" key="6">
    <source>
        <dbReference type="PROSITE" id="PS50931"/>
    </source>
</evidence>
<dbReference type="FunFam" id="1.10.10.10:FF:000001">
    <property type="entry name" value="LysR family transcriptional regulator"/>
    <property type="match status" value="1"/>
</dbReference>
<dbReference type="InterPro" id="IPR000847">
    <property type="entry name" value="LysR_HTH_N"/>
</dbReference>
<accession>A0A0R3D2M3</accession>
<dbReference type="PROSITE" id="PS50931">
    <property type="entry name" value="HTH_LYSR"/>
    <property type="match status" value="1"/>
</dbReference>
<protein>
    <submittedName>
        <fullName evidence="7">Transcriptional regulator</fullName>
    </submittedName>
</protein>
<dbReference type="CDD" id="cd08414">
    <property type="entry name" value="PBP2_LTTR_aromatics_like"/>
    <property type="match status" value="1"/>
</dbReference>
<dbReference type="Pfam" id="PF00126">
    <property type="entry name" value="HTH_1"/>
    <property type="match status" value="1"/>
</dbReference>
<dbReference type="Gene3D" id="3.40.190.10">
    <property type="entry name" value="Periplasmic binding protein-like II"/>
    <property type="match status" value="2"/>
</dbReference>
<evidence type="ECO:0000256" key="5">
    <source>
        <dbReference type="ARBA" id="ARBA00023163"/>
    </source>
</evidence>
<comment type="function">
    <text evidence="1">NodD regulates the expression of the nodABCFE genes which encode other nodulation proteins. NodD is also a negative regulator of its own expression. Binds flavonoids as inducers.</text>
</comment>
<evidence type="ECO:0000313" key="7">
    <source>
        <dbReference type="EMBL" id="KRQ01698.1"/>
    </source>
</evidence>
<dbReference type="GO" id="GO:0003700">
    <property type="term" value="F:DNA-binding transcription factor activity"/>
    <property type="evidence" value="ECO:0007669"/>
    <property type="project" value="InterPro"/>
</dbReference>
<evidence type="ECO:0000256" key="4">
    <source>
        <dbReference type="ARBA" id="ARBA00023125"/>
    </source>
</evidence>
<dbReference type="SUPFAM" id="SSF46785">
    <property type="entry name" value="Winged helix' DNA-binding domain"/>
    <property type="match status" value="1"/>
</dbReference>
<dbReference type="EMBL" id="LJYF01000004">
    <property type="protein sequence ID" value="KRQ01698.1"/>
    <property type="molecule type" value="Genomic_DNA"/>
</dbReference>
<dbReference type="GO" id="GO:0003677">
    <property type="term" value="F:DNA binding"/>
    <property type="evidence" value="ECO:0007669"/>
    <property type="project" value="UniProtKB-KW"/>
</dbReference>
<dbReference type="GO" id="GO:0032993">
    <property type="term" value="C:protein-DNA complex"/>
    <property type="evidence" value="ECO:0007669"/>
    <property type="project" value="TreeGrafter"/>
</dbReference>
<comment type="caution">
    <text evidence="7">The sequence shown here is derived from an EMBL/GenBank/DDBJ whole genome shotgun (WGS) entry which is preliminary data.</text>
</comment>
<organism evidence="7 8">
    <name type="scientific">Bradyrhizobium yuanmingense</name>
    <dbReference type="NCBI Taxonomy" id="108015"/>
    <lineage>
        <taxon>Bacteria</taxon>
        <taxon>Pseudomonadati</taxon>
        <taxon>Pseudomonadota</taxon>
        <taxon>Alphaproteobacteria</taxon>
        <taxon>Hyphomicrobiales</taxon>
        <taxon>Nitrobacteraceae</taxon>
        <taxon>Bradyrhizobium</taxon>
    </lineage>
</organism>
<feature type="domain" description="HTH lysR-type" evidence="6">
    <location>
        <begin position="1"/>
        <end position="58"/>
    </location>
</feature>
<comment type="similarity">
    <text evidence="2">Belongs to the LysR transcriptional regulatory family.</text>
</comment>
<dbReference type="AlphaFoldDB" id="A0A0R3D2M3"/>
<evidence type="ECO:0000256" key="1">
    <source>
        <dbReference type="ARBA" id="ARBA00003502"/>
    </source>
</evidence>
<dbReference type="PANTHER" id="PTHR30346">
    <property type="entry name" value="TRANSCRIPTIONAL DUAL REGULATOR HCAR-RELATED"/>
    <property type="match status" value="1"/>
</dbReference>
<dbReference type="InterPro" id="IPR036388">
    <property type="entry name" value="WH-like_DNA-bd_sf"/>
</dbReference>
<gene>
    <name evidence="7" type="ORF">AOQ72_09660</name>
</gene>
<name>A0A0R3D2M3_9BRAD</name>
<reference evidence="7 8" key="1">
    <citation type="submission" date="2015-09" db="EMBL/GenBank/DDBJ databases">
        <title>Draft Genome Sequence of the Strain BR 3267 (Bradyrhizobium yuanmingense) recommended as inoculant for cowpea in Brazil.</title>
        <authorList>
            <person name="Simoes-Araujo J.L."/>
            <person name="Zilli J.E."/>
        </authorList>
    </citation>
    <scope>NUCLEOTIDE SEQUENCE [LARGE SCALE GENOMIC DNA]</scope>
    <source>
        <strain evidence="7 8">BR3267</strain>
    </source>
</reference>
<dbReference type="RefSeq" id="WP_057026322.1">
    <property type="nucleotide sequence ID" value="NZ_LJYF01000004.1"/>
</dbReference>
<evidence type="ECO:0000313" key="8">
    <source>
        <dbReference type="Proteomes" id="UP000051380"/>
    </source>
</evidence>
<dbReference type="PANTHER" id="PTHR30346:SF0">
    <property type="entry name" value="HCA OPERON TRANSCRIPTIONAL ACTIVATOR HCAR"/>
    <property type="match status" value="1"/>
</dbReference>
<proteinExistence type="inferred from homology"/>
<dbReference type="STRING" id="108015.GA0061099_1007451"/>
<evidence type="ECO:0000256" key="3">
    <source>
        <dbReference type="ARBA" id="ARBA00023015"/>
    </source>
</evidence>
<dbReference type="Pfam" id="PF03466">
    <property type="entry name" value="LysR_substrate"/>
    <property type="match status" value="1"/>
</dbReference>
<dbReference type="OrthoDB" id="9791253at2"/>
<dbReference type="Gene3D" id="1.10.10.10">
    <property type="entry name" value="Winged helix-like DNA-binding domain superfamily/Winged helix DNA-binding domain"/>
    <property type="match status" value="1"/>
</dbReference>
<keyword evidence="5" id="KW-0804">Transcription</keyword>
<dbReference type="Proteomes" id="UP000051380">
    <property type="component" value="Unassembled WGS sequence"/>
</dbReference>
<sequence>MELHQLRCFVATAEQLHFGRAAQQLQMLPSALGRQIRLLEEDLGTRLFARTTRAVSLTEDGTTLLRDARTILAKVEAVESNLRNRSRAGIARRLRVGAIDSAAAGLLPPLLRDLRVRHPDIAVQLLEDKTVRLLPRILTGALDLAFVRPPDRPDKRLEFRDLLQESAIVAFPRRHALAGRKAITLTDIADEAMLVPDRRSRPHSHDLTIKLFEQAGLTPRIVQVADEKQTIINLVATKLGVAIVPRWTARMAVTGVRFVPLRLRQSGPVGRLPLAAAWLRGSRDPARDAMLAVLEARLRSYAREA</sequence>